<dbReference type="Gene3D" id="1.10.10.10">
    <property type="entry name" value="Winged helix-like DNA-binding domain superfamily/Winged helix DNA-binding domain"/>
    <property type="match status" value="1"/>
</dbReference>
<dbReference type="InterPro" id="IPR036388">
    <property type="entry name" value="WH-like_DNA-bd_sf"/>
</dbReference>
<accession>A0ABV4J5T2</accession>
<dbReference type="Proteomes" id="UP001567537">
    <property type="component" value="Unassembled WGS sequence"/>
</dbReference>
<gene>
    <name evidence="1" type="ORF">KYY02_27565</name>
</gene>
<protein>
    <recommendedName>
        <fullName evidence="3">Transposase</fullName>
    </recommendedName>
</protein>
<reference evidence="1 2" key="1">
    <citation type="journal article" date="2021" name="Res Sq">
        <title>Streptomyces Pimoensis sp. nov., Isolated From the Taklimakan Desert in Xinjiang, China.</title>
        <authorList>
            <person name="Zhang P."/>
            <person name="Luo X."/>
            <person name="Luo X."/>
            <person name="Liu Z."/>
            <person name="Xia Z."/>
            <person name="Wan C."/>
            <person name="zhang L."/>
        </authorList>
    </citation>
    <scope>NUCLEOTIDE SEQUENCE [LARGE SCALE GENOMIC DNA]</scope>
    <source>
        <strain evidence="1 2">TRM75549</strain>
    </source>
</reference>
<evidence type="ECO:0000313" key="2">
    <source>
        <dbReference type="Proteomes" id="UP001567537"/>
    </source>
</evidence>
<dbReference type="RefSeq" id="WP_371242764.1">
    <property type="nucleotide sequence ID" value="NZ_JAHWZY010000039.1"/>
</dbReference>
<keyword evidence="2" id="KW-1185">Reference proteome</keyword>
<dbReference type="EMBL" id="JAHWZY010000039">
    <property type="protein sequence ID" value="MEZ3182281.1"/>
    <property type="molecule type" value="Genomic_DNA"/>
</dbReference>
<comment type="caution">
    <text evidence="1">The sequence shown here is derived from an EMBL/GenBank/DDBJ whole genome shotgun (WGS) entry which is preliminary data.</text>
</comment>
<sequence length="108" mass="11901">MARPSRCPPELRRRAVRMVAGVRGDHPNEKAALRAVTDKLGIGSRETLRNRVKQHEIDAGTRPGTTTEESVQLRALKKGNAGLKRVDGILKTAVRSFAAELDRPHTRA</sequence>
<dbReference type="InterPro" id="IPR009057">
    <property type="entry name" value="Homeodomain-like_sf"/>
</dbReference>
<dbReference type="SUPFAM" id="SSF46689">
    <property type="entry name" value="Homeodomain-like"/>
    <property type="match status" value="1"/>
</dbReference>
<proteinExistence type="predicted"/>
<evidence type="ECO:0008006" key="3">
    <source>
        <dbReference type="Google" id="ProtNLM"/>
    </source>
</evidence>
<evidence type="ECO:0000313" key="1">
    <source>
        <dbReference type="EMBL" id="MEZ3182281.1"/>
    </source>
</evidence>
<name>A0ABV4J5T2_9ACTN</name>
<organism evidence="1 2">
    <name type="scientific">Streptomyces pimonensis</name>
    <dbReference type="NCBI Taxonomy" id="2860288"/>
    <lineage>
        <taxon>Bacteria</taxon>
        <taxon>Bacillati</taxon>
        <taxon>Actinomycetota</taxon>
        <taxon>Actinomycetes</taxon>
        <taxon>Kitasatosporales</taxon>
        <taxon>Streptomycetaceae</taxon>
        <taxon>Streptomyces</taxon>
    </lineage>
</organism>